<dbReference type="RefSeq" id="WP_141338013.1">
    <property type="nucleotide sequence ID" value="NZ_JBHMAX010000024.1"/>
</dbReference>
<dbReference type="Proteomes" id="UP001589613">
    <property type="component" value="Unassembled WGS sequence"/>
</dbReference>
<comment type="caution">
    <text evidence="1">The sequence shown here is derived from an EMBL/GenBank/DDBJ whole genome shotgun (WGS) entry which is preliminary data.</text>
</comment>
<sequence length="302" mass="31768">MEGSPDVTQQDVVPERPGHVVGLHALGTDVDLHVTGHDAADLAAQLRERWHLALRPERTPHAPPPAGASGPSVGTDPVVVRAHRLAPGDQAPPWTRGGGTVADSDPRRLLQHLTQAVTHAVITARTGDLLMLHAAGLADPATGATAVFVAPGNTGKTTLCRTLGPVRTYVSDETVGIRRDGGVTAYLKPLSTRRPDWAGVKDEQAPGLVGLRAPAADPWVAGIVVLRRDPGHRGPVGLEPLDTLDAVVALTPESSGFMRTDGPLRWLADVLERTGGAVRATYAEVEGLEPLAAEICARRSPW</sequence>
<organism evidence="1 2">
    <name type="scientific">Ornithinimicrobium kibberense</name>
    <dbReference type="NCBI Taxonomy" id="282060"/>
    <lineage>
        <taxon>Bacteria</taxon>
        <taxon>Bacillati</taxon>
        <taxon>Actinomycetota</taxon>
        <taxon>Actinomycetes</taxon>
        <taxon>Micrococcales</taxon>
        <taxon>Ornithinimicrobiaceae</taxon>
        <taxon>Ornithinimicrobium</taxon>
    </lineage>
</organism>
<protein>
    <submittedName>
        <fullName evidence="1">Uncharacterized protein</fullName>
    </submittedName>
</protein>
<proteinExistence type="predicted"/>
<name>A0ABV5V5G7_9MICO</name>
<gene>
    <name evidence="1" type="ORF">ACFFN0_13495</name>
</gene>
<evidence type="ECO:0000313" key="2">
    <source>
        <dbReference type="Proteomes" id="UP001589613"/>
    </source>
</evidence>
<dbReference type="EMBL" id="JBHMAX010000024">
    <property type="protein sequence ID" value="MFB9733058.1"/>
    <property type="molecule type" value="Genomic_DNA"/>
</dbReference>
<keyword evidence="2" id="KW-1185">Reference proteome</keyword>
<accession>A0ABV5V5G7</accession>
<reference evidence="1 2" key="1">
    <citation type="submission" date="2024-09" db="EMBL/GenBank/DDBJ databases">
        <authorList>
            <person name="Sun Q."/>
            <person name="Mori K."/>
        </authorList>
    </citation>
    <scope>NUCLEOTIDE SEQUENCE [LARGE SCALE GENOMIC DNA]</scope>
    <source>
        <strain evidence="1 2">JCM 12763</strain>
    </source>
</reference>
<evidence type="ECO:0000313" key="1">
    <source>
        <dbReference type="EMBL" id="MFB9733058.1"/>
    </source>
</evidence>